<dbReference type="Proteomes" id="UP000306509">
    <property type="component" value="Unassembled WGS sequence"/>
</dbReference>
<sequence length="88" mass="10354">MIDIKEFLEYMESGKIITCGSKIHECMHWFSQEALRLTAELNGSYHTPQEIRALNGTADRKAGRCNIQFVSAFLYRLWKEPLHWSLHR</sequence>
<dbReference type="STRING" id="180332.GCA_000797495_00355"/>
<evidence type="ECO:0000313" key="2">
    <source>
        <dbReference type="Proteomes" id="UP000306509"/>
    </source>
</evidence>
<gene>
    <name evidence="1" type="ORF">DSM106044_01026</name>
</gene>
<reference evidence="1 2" key="1">
    <citation type="journal article" date="2019" name="Anaerobe">
        <title>Detection of Robinsoniella peoriensis in multiple bone samples of a trauma patient.</title>
        <authorList>
            <person name="Schrottner P."/>
            <person name="Hartwich K."/>
            <person name="Bunk B."/>
            <person name="Schober I."/>
            <person name="Helbig S."/>
            <person name="Rudolph W.W."/>
            <person name="Gunzer F."/>
        </authorList>
    </citation>
    <scope>NUCLEOTIDE SEQUENCE [LARGE SCALE GENOMIC DNA]</scope>
    <source>
        <strain evidence="1 2">DSM 106044</strain>
    </source>
</reference>
<name>A0A4U8QBE7_9FIRM</name>
<dbReference type="RefSeq" id="WP_138001922.1">
    <property type="nucleotide sequence ID" value="NZ_QGQD01000023.1"/>
</dbReference>
<protein>
    <submittedName>
        <fullName evidence="1">Uncharacterized protein</fullName>
    </submittedName>
</protein>
<accession>A0A4U8QBE7</accession>
<organism evidence="1 2">
    <name type="scientific">Robinsoniella peoriensis</name>
    <dbReference type="NCBI Taxonomy" id="180332"/>
    <lineage>
        <taxon>Bacteria</taxon>
        <taxon>Bacillati</taxon>
        <taxon>Bacillota</taxon>
        <taxon>Clostridia</taxon>
        <taxon>Lachnospirales</taxon>
        <taxon>Lachnospiraceae</taxon>
        <taxon>Robinsoniella</taxon>
    </lineage>
</organism>
<keyword evidence="2" id="KW-1185">Reference proteome</keyword>
<proteinExistence type="predicted"/>
<dbReference type="AlphaFoldDB" id="A0A4U8QBE7"/>
<evidence type="ECO:0000313" key="1">
    <source>
        <dbReference type="EMBL" id="TLD01989.1"/>
    </source>
</evidence>
<dbReference type="EMBL" id="QGQD01000023">
    <property type="protein sequence ID" value="TLD01989.1"/>
    <property type="molecule type" value="Genomic_DNA"/>
</dbReference>
<comment type="caution">
    <text evidence="1">The sequence shown here is derived from an EMBL/GenBank/DDBJ whole genome shotgun (WGS) entry which is preliminary data.</text>
</comment>